<organism evidence="1 2">
    <name type="scientific">Candidatus Litorirhabdus singularis</name>
    <dbReference type="NCBI Taxonomy" id="2518993"/>
    <lineage>
        <taxon>Bacteria</taxon>
        <taxon>Pseudomonadati</taxon>
        <taxon>Pseudomonadota</taxon>
        <taxon>Gammaproteobacteria</taxon>
        <taxon>Cellvibrionales</taxon>
        <taxon>Halieaceae</taxon>
        <taxon>Candidatus Litorirhabdus</taxon>
    </lineage>
</organism>
<sequence>MRLITFAVLAGGLTFSMQVRSLAMGPAEFAASGKLACVLAEESLGYVSKTEYGNLTEQVLEGFDQQESDAIYAKALGYYDGLMFGIPAGDQERVYSRLRNFVSSKACAFSAPVNVLI</sequence>
<comment type="caution">
    <text evidence="1">The sequence shown here is derived from an EMBL/GenBank/DDBJ whole genome shotgun (WGS) entry which is preliminary data.</text>
</comment>
<proteinExistence type="predicted"/>
<protein>
    <submittedName>
        <fullName evidence="1">Uncharacterized protein</fullName>
    </submittedName>
</protein>
<dbReference type="EMBL" id="SHNN01000001">
    <property type="protein sequence ID" value="MCX2980100.1"/>
    <property type="molecule type" value="Genomic_DNA"/>
</dbReference>
<accession>A0ABT3TD42</accession>
<gene>
    <name evidence="1" type="ORF">EYC98_04380</name>
</gene>
<name>A0ABT3TD42_9GAMM</name>
<keyword evidence="2" id="KW-1185">Reference proteome</keyword>
<dbReference type="Proteomes" id="UP001143362">
    <property type="component" value="Unassembled WGS sequence"/>
</dbReference>
<evidence type="ECO:0000313" key="2">
    <source>
        <dbReference type="Proteomes" id="UP001143362"/>
    </source>
</evidence>
<reference evidence="1" key="1">
    <citation type="submission" date="2019-02" db="EMBL/GenBank/DDBJ databases">
        <authorList>
            <person name="Li S.-H."/>
        </authorList>
    </citation>
    <scope>NUCLEOTIDE SEQUENCE</scope>
    <source>
        <strain evidence="1">IMCC14734</strain>
    </source>
</reference>
<evidence type="ECO:0000313" key="1">
    <source>
        <dbReference type="EMBL" id="MCX2980100.1"/>
    </source>
</evidence>